<sequence>MKGELKAGGLALVIGNNPHAGKCVTLVRFVTPGQMFNIPTGGETFLSLKADASWLVTGNVYPKGCEHDQGWSLFAPRCLLPIDGDDHQEQEQLTKDKPAELTA</sequence>
<dbReference type="OrthoDB" id="28719at10239"/>
<evidence type="ECO:0000313" key="1">
    <source>
        <dbReference type="EMBL" id="AIM50580.1"/>
    </source>
</evidence>
<dbReference type="GeneID" id="22112985"/>
<accession>A0A088FQM9</accession>
<dbReference type="Proteomes" id="UP000029362">
    <property type="component" value="Segment"/>
</dbReference>
<dbReference type="RefSeq" id="YP_009100046.1">
    <property type="nucleotide sequence ID" value="NC_025430.1"/>
</dbReference>
<protein>
    <submittedName>
        <fullName evidence="1">ATPase</fullName>
    </submittedName>
</protein>
<name>A0A088FQM9_9CAUD</name>
<reference evidence="1 2" key="2">
    <citation type="journal article" date="2015" name="Virus Genes">
        <title>Genome sequencing and analysis of an Escherichia coli phage vB_EcoM-ep3 with a novel lysin, Lysep3.</title>
        <authorList>
            <person name="Lv M."/>
            <person name="Wang S."/>
            <person name="Yan G."/>
            <person name="Sun C."/>
            <person name="Feng X."/>
            <person name="Gu J."/>
            <person name="Han W."/>
            <person name="Lei L."/>
        </authorList>
    </citation>
    <scope>NUCLEOTIDE SEQUENCE [LARGE SCALE GENOMIC DNA]</scope>
</reference>
<evidence type="ECO:0000313" key="2">
    <source>
        <dbReference type="Proteomes" id="UP000029362"/>
    </source>
</evidence>
<proteinExistence type="predicted"/>
<dbReference type="EMBL" id="KM360178">
    <property type="protein sequence ID" value="AIM50580.1"/>
    <property type="molecule type" value="Genomic_DNA"/>
</dbReference>
<reference evidence="2" key="1">
    <citation type="submission" date="2014-12" db="EMBL/GenBank/DDBJ databases">
        <authorList>
            <person name="Lv M."/>
            <person name="Lei L."/>
        </authorList>
    </citation>
    <scope>NUCLEOTIDE SEQUENCE [LARGE SCALE GENOMIC DNA]</scope>
</reference>
<organism evidence="1 2">
    <name type="scientific">Escherichia phage vB_EcoM-ep3</name>
    <dbReference type="NCBI Taxonomy" id="1541883"/>
    <lineage>
        <taxon>Viruses</taxon>
        <taxon>Duplodnaviria</taxon>
        <taxon>Heunggongvirae</taxon>
        <taxon>Uroviricota</taxon>
        <taxon>Caudoviricetes</taxon>
        <taxon>Iiscvirinae</taxon>
        <taxon>Jilinvirus</taxon>
        <taxon>Jilinvirus ep3</taxon>
    </lineage>
</organism>
<gene>
    <name evidence="1" type="ORF">ep3_0057</name>
</gene>
<dbReference type="KEGG" id="vg:22112985"/>
<keyword evidence="2" id="KW-1185">Reference proteome</keyword>